<evidence type="ECO:0008006" key="11">
    <source>
        <dbReference type="Google" id="ProtNLM"/>
    </source>
</evidence>
<organism evidence="9 10">
    <name type="scientific">Saxophila tyrrhenica</name>
    <dbReference type="NCBI Taxonomy" id="1690608"/>
    <lineage>
        <taxon>Eukaryota</taxon>
        <taxon>Fungi</taxon>
        <taxon>Dikarya</taxon>
        <taxon>Ascomycota</taxon>
        <taxon>Pezizomycotina</taxon>
        <taxon>Dothideomycetes</taxon>
        <taxon>Dothideomycetidae</taxon>
        <taxon>Mycosphaerellales</taxon>
        <taxon>Extremaceae</taxon>
        <taxon>Saxophila</taxon>
    </lineage>
</organism>
<evidence type="ECO:0000256" key="8">
    <source>
        <dbReference type="SAM" id="MobiDB-lite"/>
    </source>
</evidence>
<comment type="subcellular location">
    <subcellularLocation>
        <location evidence="1">Nucleus</location>
        <location evidence="1">Nuclear pore complex</location>
    </subcellularLocation>
</comment>
<dbReference type="PANTHER" id="PTHR13437:SF2">
    <property type="entry name" value="NUCLEOPORIN P58_P45"/>
    <property type="match status" value="1"/>
</dbReference>
<dbReference type="PANTHER" id="PTHR13437">
    <property type="entry name" value="NUCLEOPORIN P58/P45 NUCLEOPORIN-LIKE PROTEIN 1"/>
    <property type="match status" value="1"/>
</dbReference>
<proteinExistence type="predicted"/>
<dbReference type="AlphaFoldDB" id="A0AAV9P2Q0"/>
<feature type="compositionally biased region" description="Polar residues" evidence="8">
    <location>
        <begin position="111"/>
        <end position="123"/>
    </location>
</feature>
<comment type="caution">
    <text evidence="9">The sequence shown here is derived from an EMBL/GenBank/DDBJ whole genome shotgun (WGS) entry which is preliminary data.</text>
</comment>
<sequence>MAFGRSNSLSINTGATNSLFNTKPVFEERTANRHHLVTSTHPLQPQQEPKERMPPVPRPASAAAPTLISMTRVPTPASAADTTPVSTTPVPRPASAAAPTPISMTPPVLTQAPSNTQQNQTSQPPAPSGGLFGSNNTATSQPQQTGGGLFGGGNTTSQPQQQGGLFGRVGTSQPQQSGGLFGGGAATSQPQQSGGLFGNTNTSQPQQSGGLFGGGATSQPQQSGGLFGNTATSQPQQSGGLFGNTATSQPQQSGGLFGNTTTSQPQQSGGLFGNTTNNTQQNTGGGLFGASTANRTGGGLFGASTTNNAPNNNTSSLFGGGGNSLFGGASTQQPQQQQQQQNQPSNTFLGMTATAPQFNQPSLLGAPQYRQSQTNPFQGRLTLGQSGSNTTTVGGGAQSQGGQGAVQVNYDNLKSTTRFSDLVPEVQQTLERIDAMIQAQERFARQIEAFVPKHGQDVESLKPDVELVSEKNEAIETALSLDARGVEGEKGTLQKDISDGERLQRVIDNLRQPPQFHSRGGDPGGRDLDLIGNFFNPLAGNMSGAIDTYGATIAEVEAHMHILEQSAMASGGSGARGGGIGGGFSSVRELAETLGAFEEGILGAAGVVGQCREGVNELVLGGRGRL</sequence>
<feature type="compositionally biased region" description="Gly residues" evidence="8">
    <location>
        <begin position="393"/>
        <end position="403"/>
    </location>
</feature>
<feature type="compositionally biased region" description="Low complexity" evidence="8">
    <location>
        <begin position="273"/>
        <end position="282"/>
    </location>
</feature>
<keyword evidence="6" id="KW-0906">Nuclear pore complex</keyword>
<dbReference type="GO" id="GO:0008139">
    <property type="term" value="F:nuclear localization sequence binding"/>
    <property type="evidence" value="ECO:0007669"/>
    <property type="project" value="InterPro"/>
</dbReference>
<feature type="compositionally biased region" description="Polar residues" evidence="8">
    <location>
        <begin position="369"/>
        <end position="389"/>
    </location>
</feature>
<evidence type="ECO:0000256" key="4">
    <source>
        <dbReference type="ARBA" id="ARBA00022927"/>
    </source>
</evidence>
<dbReference type="GO" id="GO:0015031">
    <property type="term" value="P:protein transport"/>
    <property type="evidence" value="ECO:0007669"/>
    <property type="project" value="UniProtKB-KW"/>
</dbReference>
<evidence type="ECO:0000256" key="5">
    <source>
        <dbReference type="ARBA" id="ARBA00023010"/>
    </source>
</evidence>
<dbReference type="EMBL" id="JAVRRT010000017">
    <property type="protein sequence ID" value="KAK5165168.1"/>
    <property type="molecule type" value="Genomic_DNA"/>
</dbReference>
<keyword evidence="7" id="KW-0539">Nucleus</keyword>
<dbReference type="RefSeq" id="XP_064655311.1">
    <property type="nucleotide sequence ID" value="XM_064806494.1"/>
</dbReference>
<keyword evidence="3" id="KW-0509">mRNA transport</keyword>
<dbReference type="GO" id="GO:0051028">
    <property type="term" value="P:mRNA transport"/>
    <property type="evidence" value="ECO:0007669"/>
    <property type="project" value="UniProtKB-KW"/>
</dbReference>
<dbReference type="GeneID" id="89930598"/>
<evidence type="ECO:0000313" key="10">
    <source>
        <dbReference type="Proteomes" id="UP001337655"/>
    </source>
</evidence>
<keyword evidence="4" id="KW-0653">Protein transport</keyword>
<dbReference type="GO" id="GO:0017056">
    <property type="term" value="F:structural constituent of nuclear pore"/>
    <property type="evidence" value="ECO:0007669"/>
    <property type="project" value="InterPro"/>
</dbReference>
<dbReference type="InterPro" id="IPR024882">
    <property type="entry name" value="NUP58/p45/49"/>
</dbReference>
<keyword evidence="10" id="KW-1185">Reference proteome</keyword>
<reference evidence="9 10" key="1">
    <citation type="submission" date="2023-08" db="EMBL/GenBank/DDBJ databases">
        <title>Black Yeasts Isolated from many extreme environments.</title>
        <authorList>
            <person name="Coleine C."/>
            <person name="Stajich J.E."/>
            <person name="Selbmann L."/>
        </authorList>
    </citation>
    <scope>NUCLEOTIDE SEQUENCE [LARGE SCALE GENOMIC DNA]</scope>
    <source>
        <strain evidence="9 10">CCFEE 5935</strain>
    </source>
</reference>
<feature type="compositionally biased region" description="Gly residues" evidence="8">
    <location>
        <begin position="145"/>
        <end position="154"/>
    </location>
</feature>
<feature type="compositionally biased region" description="Low complexity" evidence="8">
    <location>
        <begin position="326"/>
        <end position="347"/>
    </location>
</feature>
<feature type="compositionally biased region" description="Polar residues" evidence="8">
    <location>
        <begin position="38"/>
        <end position="47"/>
    </location>
</feature>
<dbReference type="Pfam" id="PF13634">
    <property type="entry name" value="Nucleoporin_FG"/>
    <property type="match status" value="1"/>
</dbReference>
<protein>
    <recommendedName>
        <fullName evidence="11">Nucleoporin NUP49/NSP49</fullName>
    </recommendedName>
</protein>
<evidence type="ECO:0000256" key="1">
    <source>
        <dbReference type="ARBA" id="ARBA00004567"/>
    </source>
</evidence>
<accession>A0AAV9P2Q0</accession>
<keyword evidence="5" id="KW-0811">Translocation</keyword>
<dbReference type="Proteomes" id="UP001337655">
    <property type="component" value="Unassembled WGS sequence"/>
</dbReference>
<evidence type="ECO:0000256" key="7">
    <source>
        <dbReference type="ARBA" id="ARBA00023242"/>
    </source>
</evidence>
<keyword evidence="2" id="KW-0813">Transport</keyword>
<feature type="region of interest" description="Disordered" evidence="8">
    <location>
        <begin position="38"/>
        <end position="403"/>
    </location>
</feature>
<feature type="compositionally biased region" description="Low complexity" evidence="8">
    <location>
        <begin position="73"/>
        <end position="95"/>
    </location>
</feature>
<name>A0AAV9P2Q0_9PEZI</name>
<dbReference type="InterPro" id="IPR025574">
    <property type="entry name" value="Nucleoporin_FG_rpt"/>
</dbReference>
<feature type="compositionally biased region" description="Polar residues" evidence="8">
    <location>
        <begin position="133"/>
        <end position="144"/>
    </location>
</feature>
<evidence type="ECO:0000256" key="2">
    <source>
        <dbReference type="ARBA" id="ARBA00022448"/>
    </source>
</evidence>
<gene>
    <name evidence="9" type="ORF">LTR77_009266</name>
</gene>
<evidence type="ECO:0000256" key="3">
    <source>
        <dbReference type="ARBA" id="ARBA00022816"/>
    </source>
</evidence>
<evidence type="ECO:0000313" key="9">
    <source>
        <dbReference type="EMBL" id="KAK5165168.1"/>
    </source>
</evidence>
<feature type="compositionally biased region" description="Polar residues" evidence="8">
    <location>
        <begin position="186"/>
        <end position="209"/>
    </location>
</feature>
<feature type="compositionally biased region" description="Polar residues" evidence="8">
    <location>
        <begin position="217"/>
        <end position="268"/>
    </location>
</feature>
<evidence type="ECO:0000256" key="6">
    <source>
        <dbReference type="ARBA" id="ARBA00023132"/>
    </source>
</evidence>
<dbReference type="GO" id="GO:0005643">
    <property type="term" value="C:nuclear pore"/>
    <property type="evidence" value="ECO:0007669"/>
    <property type="project" value="UniProtKB-SubCell"/>
</dbReference>
<feature type="compositionally biased region" description="Low complexity" evidence="8">
    <location>
        <begin position="303"/>
        <end position="317"/>
    </location>
</feature>
<dbReference type="Pfam" id="PF21121">
    <property type="entry name" value="Nup49_C"/>
    <property type="match status" value="1"/>
</dbReference>